<evidence type="ECO:0000256" key="1">
    <source>
        <dbReference type="SAM" id="MobiDB-lite"/>
    </source>
</evidence>
<reference evidence="5" key="2">
    <citation type="submission" date="2019-09" db="UniProtKB">
        <authorList>
            <consortium name="WormBaseParasite"/>
        </authorList>
    </citation>
    <scope>IDENTIFICATION</scope>
</reference>
<organism evidence="3">
    <name type="scientific">Heligmosomoides polygyrus</name>
    <name type="common">Parasitic roundworm</name>
    <dbReference type="NCBI Taxonomy" id="6339"/>
    <lineage>
        <taxon>Eukaryota</taxon>
        <taxon>Metazoa</taxon>
        <taxon>Ecdysozoa</taxon>
        <taxon>Nematoda</taxon>
        <taxon>Chromadorea</taxon>
        <taxon>Rhabditida</taxon>
        <taxon>Rhabditina</taxon>
        <taxon>Rhabditomorpha</taxon>
        <taxon>Strongyloidea</taxon>
        <taxon>Heligmosomidae</taxon>
        <taxon>Heligmosomoides</taxon>
    </lineage>
</organism>
<dbReference type="EMBL" id="UZAH01031194">
    <property type="protein sequence ID" value="VDP14317.1"/>
    <property type="molecule type" value="Genomic_DNA"/>
</dbReference>
<proteinExistence type="predicted"/>
<dbReference type="Proteomes" id="UP000050761">
    <property type="component" value="Unassembled WGS sequence"/>
</dbReference>
<sequence>METKMLRWTVGVKRLDCVRNDAIRQRFGVAPISDKLREARLLCPWKAARGRPKQRWQDTLHLDLKMACVHPVQAFDRENRIGLASPHEERTSPPRGTDANENDNTLTITPGAEYTASVRVCWHNVCSPFVNVINTAFVTLKYPPIAFLKRSNEATTAFDLLGDEMQWDAITSVFQPCCDGIMSFDNTTKTLYSLDSNEGNVIYRRPGEPMEANPFTSFLSVKFLTVLASRASLVLASSYQIISYRLTGTLEHMIYTCSSPYDDCAEVIGLSSDDVSGEIHFLAQPEITIS</sequence>
<feature type="compositionally biased region" description="Basic and acidic residues" evidence="1">
    <location>
        <begin position="80"/>
        <end position="92"/>
    </location>
</feature>
<evidence type="ECO:0000313" key="4">
    <source>
        <dbReference type="Proteomes" id="UP000050761"/>
    </source>
</evidence>
<protein>
    <submittedName>
        <fullName evidence="5">Fibronectin type-III domain-containing protein</fullName>
    </submittedName>
</protein>
<dbReference type="AlphaFoldDB" id="A0A3P8AJI5"/>
<reference evidence="3 4" key="1">
    <citation type="submission" date="2018-11" db="EMBL/GenBank/DDBJ databases">
        <authorList>
            <consortium name="Pathogen Informatics"/>
        </authorList>
    </citation>
    <scope>NUCLEOTIDE SEQUENCE [LARGE SCALE GENOMIC DNA]</scope>
</reference>
<feature type="domain" description="Rol-3 five-bladed beta-propeller" evidence="2">
    <location>
        <begin position="143"/>
        <end position="284"/>
    </location>
</feature>
<evidence type="ECO:0000259" key="2">
    <source>
        <dbReference type="Pfam" id="PF25494"/>
    </source>
</evidence>
<accession>A0A3P8AJI5</accession>
<dbReference type="OrthoDB" id="65481at2759"/>
<feature type="region of interest" description="Disordered" evidence="1">
    <location>
        <begin position="80"/>
        <end position="106"/>
    </location>
</feature>
<evidence type="ECO:0000313" key="3">
    <source>
        <dbReference type="EMBL" id="VDP14317.1"/>
    </source>
</evidence>
<name>A0A3P8AJI5_HELPZ</name>
<dbReference type="Pfam" id="PF25494">
    <property type="entry name" value="Beta-prop_Rol-3"/>
    <property type="match status" value="1"/>
</dbReference>
<gene>
    <name evidence="3" type="ORF">HPBE_LOCUS19191</name>
</gene>
<evidence type="ECO:0000313" key="5">
    <source>
        <dbReference type="WBParaSite" id="HPBE_0001919201-mRNA-1"/>
    </source>
</evidence>
<dbReference type="InterPro" id="IPR057329">
    <property type="entry name" value="Beta-prop_Rol-3"/>
</dbReference>
<keyword evidence="4" id="KW-1185">Reference proteome</keyword>
<dbReference type="WBParaSite" id="HPBE_0001919201-mRNA-1">
    <property type="protein sequence ID" value="HPBE_0001919201-mRNA-1"/>
    <property type="gene ID" value="HPBE_0001919201"/>
</dbReference>